<dbReference type="Gene3D" id="3.30.1060.10">
    <property type="entry name" value="Peptide methionine sulphoxide reductase MsrA"/>
    <property type="match status" value="1"/>
</dbReference>
<reference evidence="6 7" key="1">
    <citation type="submission" date="2019-02" db="EMBL/GenBank/DDBJ databases">
        <title>Pedobacter sp. RP-1-13 sp. nov., isolated from Arctic soil.</title>
        <authorList>
            <person name="Dahal R.H."/>
        </authorList>
    </citation>
    <scope>NUCLEOTIDE SEQUENCE [LARGE SCALE GENOMIC DNA]</scope>
    <source>
        <strain evidence="6 7">RP-1-13</strain>
    </source>
</reference>
<comment type="catalytic activity">
    <reaction evidence="2 4">
        <text>L-methionyl-[protein] + [thioredoxin]-disulfide + H2O = L-methionyl-(S)-S-oxide-[protein] + [thioredoxin]-dithiol</text>
        <dbReference type="Rhea" id="RHEA:14217"/>
        <dbReference type="Rhea" id="RHEA-COMP:10698"/>
        <dbReference type="Rhea" id="RHEA-COMP:10700"/>
        <dbReference type="Rhea" id="RHEA-COMP:12313"/>
        <dbReference type="Rhea" id="RHEA-COMP:12315"/>
        <dbReference type="ChEBI" id="CHEBI:15377"/>
        <dbReference type="ChEBI" id="CHEBI:16044"/>
        <dbReference type="ChEBI" id="CHEBI:29950"/>
        <dbReference type="ChEBI" id="CHEBI:44120"/>
        <dbReference type="ChEBI" id="CHEBI:50058"/>
        <dbReference type="EC" id="1.8.4.11"/>
    </reaction>
</comment>
<evidence type="ECO:0000256" key="2">
    <source>
        <dbReference type="ARBA" id="ARBA00047806"/>
    </source>
</evidence>
<dbReference type="Pfam" id="PF01625">
    <property type="entry name" value="PMSR"/>
    <property type="match status" value="1"/>
</dbReference>
<comment type="caution">
    <text evidence="6">The sequence shown here is derived from an EMBL/GenBank/DDBJ whole genome shotgun (WGS) entry which is preliminary data.</text>
</comment>
<comment type="similarity">
    <text evidence="4">Belongs to the MsrA Met sulfoxide reductase family.</text>
</comment>
<dbReference type="SUPFAM" id="SSF55068">
    <property type="entry name" value="Peptide methionine sulfoxide reductase"/>
    <property type="match status" value="1"/>
</dbReference>
<dbReference type="InterPro" id="IPR036509">
    <property type="entry name" value="Met_Sox_Rdtase_MsrA_sf"/>
</dbReference>
<feature type="domain" description="Peptide methionine sulphoxide reductase MsrA" evidence="5">
    <location>
        <begin position="38"/>
        <end position="188"/>
    </location>
</feature>
<keyword evidence="7" id="KW-1185">Reference proteome</keyword>
<dbReference type="RefSeq" id="WP_131553041.1">
    <property type="nucleotide sequence ID" value="NZ_SJSK01000002.1"/>
</dbReference>
<proteinExistence type="inferred from homology"/>
<name>A0A4R0MXW7_9SPHI</name>
<sequence length="213" mass="23919">MKYLFGILFAAIVFSSCSNDGEQKKAALPKPNAKEQVAVFAGGCFWGLQEGFSELKGVSKATSGYAGGTKDNPTYEEVSADRTGHAESVQIIYNPNVISFSQLLEAFFVMHDPTQLNRQGPDLGTSYRSVAFYSDETEKKQIEEAILKYNRAKLHSEAVVTEIKPLEKFYPAEEYHQNYYRLHPDEGYITNVCGPKVQKLRLALPNLLQDEYK</sequence>
<dbReference type="NCBIfam" id="TIGR00401">
    <property type="entry name" value="msrA"/>
    <property type="match status" value="1"/>
</dbReference>
<dbReference type="PROSITE" id="PS51257">
    <property type="entry name" value="PROKAR_LIPOPROTEIN"/>
    <property type="match status" value="1"/>
</dbReference>
<protein>
    <recommendedName>
        <fullName evidence="4">Peptide methionine sulfoxide reductase MsrA</fullName>
        <shortName evidence="4">Protein-methionine-S-oxide reductase</shortName>
        <ecNumber evidence="4">1.8.4.11</ecNumber>
    </recommendedName>
    <alternativeName>
        <fullName evidence="4">Peptide-methionine (S)-S-oxide reductase</fullName>
        <shortName evidence="4">Peptide Met(O) reductase</shortName>
    </alternativeName>
</protein>
<dbReference type="EMBL" id="SJSK01000002">
    <property type="protein sequence ID" value="TCC92100.1"/>
    <property type="molecule type" value="Genomic_DNA"/>
</dbReference>
<dbReference type="AlphaFoldDB" id="A0A4R0MXW7"/>
<evidence type="ECO:0000256" key="1">
    <source>
        <dbReference type="ARBA" id="ARBA00023002"/>
    </source>
</evidence>
<evidence type="ECO:0000313" key="6">
    <source>
        <dbReference type="EMBL" id="TCC92100.1"/>
    </source>
</evidence>
<dbReference type="EC" id="1.8.4.11" evidence="4"/>
<dbReference type="Proteomes" id="UP000292884">
    <property type="component" value="Unassembled WGS sequence"/>
</dbReference>
<dbReference type="GO" id="GO:0008113">
    <property type="term" value="F:peptide-methionine (S)-S-oxide reductase activity"/>
    <property type="evidence" value="ECO:0007669"/>
    <property type="project" value="UniProtKB-UniRule"/>
</dbReference>
<feature type="active site" evidence="4">
    <location>
        <position position="44"/>
    </location>
</feature>
<evidence type="ECO:0000313" key="7">
    <source>
        <dbReference type="Proteomes" id="UP000292884"/>
    </source>
</evidence>
<dbReference type="HAMAP" id="MF_01401">
    <property type="entry name" value="MsrA"/>
    <property type="match status" value="1"/>
</dbReference>
<keyword evidence="1 4" id="KW-0560">Oxidoreductase</keyword>
<dbReference type="OrthoDB" id="4174719at2"/>
<dbReference type="PANTHER" id="PTHR43774">
    <property type="entry name" value="PEPTIDE METHIONINE SULFOXIDE REDUCTASE"/>
    <property type="match status" value="1"/>
</dbReference>
<gene>
    <name evidence="4 6" type="primary">msrA</name>
    <name evidence="6" type="ORF">EZ428_10230</name>
</gene>
<organism evidence="6 7">
    <name type="scientific">Pedobacter frigiditerrae</name>
    <dbReference type="NCBI Taxonomy" id="2530452"/>
    <lineage>
        <taxon>Bacteria</taxon>
        <taxon>Pseudomonadati</taxon>
        <taxon>Bacteroidota</taxon>
        <taxon>Sphingobacteriia</taxon>
        <taxon>Sphingobacteriales</taxon>
        <taxon>Sphingobacteriaceae</taxon>
        <taxon>Pedobacter</taxon>
    </lineage>
</organism>
<dbReference type="GO" id="GO:0033744">
    <property type="term" value="F:L-methionine:thioredoxin-disulfide S-oxidoreductase activity"/>
    <property type="evidence" value="ECO:0007669"/>
    <property type="project" value="RHEA"/>
</dbReference>
<evidence type="ECO:0000259" key="5">
    <source>
        <dbReference type="Pfam" id="PF01625"/>
    </source>
</evidence>
<comment type="catalytic activity">
    <reaction evidence="3 4">
        <text>[thioredoxin]-disulfide + L-methionine + H2O = L-methionine (S)-S-oxide + [thioredoxin]-dithiol</text>
        <dbReference type="Rhea" id="RHEA:19993"/>
        <dbReference type="Rhea" id="RHEA-COMP:10698"/>
        <dbReference type="Rhea" id="RHEA-COMP:10700"/>
        <dbReference type="ChEBI" id="CHEBI:15377"/>
        <dbReference type="ChEBI" id="CHEBI:29950"/>
        <dbReference type="ChEBI" id="CHEBI:50058"/>
        <dbReference type="ChEBI" id="CHEBI:57844"/>
        <dbReference type="ChEBI" id="CHEBI:58772"/>
        <dbReference type="EC" id="1.8.4.11"/>
    </reaction>
</comment>
<dbReference type="PANTHER" id="PTHR43774:SF1">
    <property type="entry name" value="PEPTIDE METHIONINE SULFOXIDE REDUCTASE MSRA 2"/>
    <property type="match status" value="1"/>
</dbReference>
<dbReference type="InterPro" id="IPR002569">
    <property type="entry name" value="Met_Sox_Rdtase_MsrA_dom"/>
</dbReference>
<accession>A0A4R0MXW7</accession>
<evidence type="ECO:0000256" key="4">
    <source>
        <dbReference type="HAMAP-Rule" id="MF_01401"/>
    </source>
</evidence>
<evidence type="ECO:0000256" key="3">
    <source>
        <dbReference type="ARBA" id="ARBA00048782"/>
    </source>
</evidence>
<comment type="function">
    <text evidence="4">Has an important function as a repair enzyme for proteins that have been inactivated by oxidation. Catalyzes the reversible oxidation-reduction of methionine sulfoxide in proteins to methionine.</text>
</comment>